<feature type="coiled-coil region" evidence="1">
    <location>
        <begin position="182"/>
        <end position="221"/>
    </location>
</feature>
<dbReference type="PANTHER" id="PTHR33745:SF8">
    <property type="entry name" value="BLUE-LIGHT PHOTORECEPTOR"/>
    <property type="match status" value="1"/>
</dbReference>
<evidence type="ECO:0000313" key="2">
    <source>
        <dbReference type="EMBL" id="KKB39826.1"/>
    </source>
</evidence>
<organism evidence="2 3">
    <name type="scientific">Bacillus thermotolerans</name>
    <name type="common">Quasibacillus thermotolerans</name>
    <dbReference type="NCBI Taxonomy" id="1221996"/>
    <lineage>
        <taxon>Bacteria</taxon>
        <taxon>Bacillati</taxon>
        <taxon>Bacillota</taxon>
        <taxon>Bacilli</taxon>
        <taxon>Bacillales</taxon>
        <taxon>Bacillaceae</taxon>
        <taxon>Bacillus</taxon>
    </lineage>
</organism>
<dbReference type="Gene3D" id="3.30.1380.20">
    <property type="entry name" value="Trafficking protein particle complex subunit 3"/>
    <property type="match status" value="1"/>
</dbReference>
<dbReference type="Gene3D" id="3.30.750.24">
    <property type="entry name" value="STAS domain"/>
    <property type="match status" value="1"/>
</dbReference>
<dbReference type="InterPro" id="IPR036513">
    <property type="entry name" value="STAS_dom_sf"/>
</dbReference>
<dbReference type="AlphaFoldDB" id="A0A0F5I2R6"/>
<gene>
    <name evidence="2" type="ORF">QY95_02043</name>
</gene>
<dbReference type="STRING" id="1221996.QY95_02043"/>
<comment type="caution">
    <text evidence="2">The sequence shown here is derived from an EMBL/GenBank/DDBJ whole genome shotgun (WGS) entry which is preliminary data.</text>
</comment>
<proteinExistence type="predicted"/>
<dbReference type="EMBL" id="JWIR02000037">
    <property type="protein sequence ID" value="KKB39826.1"/>
    <property type="molecule type" value="Genomic_DNA"/>
</dbReference>
<dbReference type="InterPro" id="IPR051932">
    <property type="entry name" value="Bact_StressResp_Reg"/>
</dbReference>
<name>A0A0F5I2R6_BACTR</name>
<evidence type="ECO:0000313" key="3">
    <source>
        <dbReference type="Proteomes" id="UP000031563"/>
    </source>
</evidence>
<keyword evidence="1" id="KW-0175">Coiled coil</keyword>
<dbReference type="PANTHER" id="PTHR33745">
    <property type="entry name" value="RSBT ANTAGONIST PROTEIN RSBS-RELATED"/>
    <property type="match status" value="1"/>
</dbReference>
<dbReference type="CDD" id="cd07041">
    <property type="entry name" value="STAS_RsbR_RsbS_like"/>
    <property type="match status" value="1"/>
</dbReference>
<dbReference type="SUPFAM" id="SSF111126">
    <property type="entry name" value="Ligand-binding domain in the NO signalling and Golgi transport"/>
    <property type="match status" value="1"/>
</dbReference>
<sequence length="344" mass="38454">MAAEKSDVKNYMINVDGVQFDWEMNKGLFNYAGGDSILFWVSTAMKTFLDTIEEVSGEEAAGVVLEATGFRQGHVVGEYFKKDNIATEQALAMIRPMYASAGWGNININRVCEDEKQANIQIKNSWEYRINVEQGKTEPGRFIPGHFAGLLSSLFNTNMAYRIIKSELTGDDTSEFEFFPTEQSMEQNIHRLARQKEAEEIEKLEAVVEERTKELNDLVKEISSPIIPVLEDIVVVPLLGKYDEARSKELIEKTLTNLPKHKAQYLVLDLTGLDRDVSELTIEFIDKLGTGASLIGTETILVGISPEMGMAIASSDSNLSTFNCFRSLHHGILFALAQQGRQIV</sequence>
<dbReference type="SUPFAM" id="SSF52091">
    <property type="entry name" value="SpoIIaa-like"/>
    <property type="match status" value="1"/>
</dbReference>
<dbReference type="OrthoDB" id="2717092at2"/>
<evidence type="ECO:0000256" key="1">
    <source>
        <dbReference type="SAM" id="Coils"/>
    </source>
</evidence>
<dbReference type="RefSeq" id="WP_040047458.1">
    <property type="nucleotide sequence ID" value="NZ_JWIR02000037.1"/>
</dbReference>
<protein>
    <submittedName>
        <fullName evidence="2">RsbR, positive regulator of sigma-B</fullName>
    </submittedName>
</protein>
<dbReference type="InterPro" id="IPR024096">
    <property type="entry name" value="NO_sig/Golgi_transp_ligand-bd"/>
</dbReference>
<keyword evidence="3" id="KW-1185">Reference proteome</keyword>
<reference evidence="2" key="1">
    <citation type="submission" date="2015-02" db="EMBL/GenBank/DDBJ databases">
        <title>Genome Assembly of Bacillaceae bacterium MTCC 8252.</title>
        <authorList>
            <person name="Verma A."/>
            <person name="Khatri I."/>
            <person name="Mual P."/>
            <person name="Subramanian S."/>
            <person name="Krishnamurthi S."/>
        </authorList>
    </citation>
    <scope>NUCLEOTIDE SEQUENCE [LARGE SCALE GENOMIC DNA]</scope>
    <source>
        <strain evidence="2">MTCC 8252</strain>
    </source>
</reference>
<dbReference type="Proteomes" id="UP000031563">
    <property type="component" value="Unassembled WGS sequence"/>
</dbReference>
<accession>A0A0F5I2R6</accession>